<dbReference type="Proteomes" id="UP000184731">
    <property type="component" value="Chromosome"/>
</dbReference>
<dbReference type="EMBL" id="CP017834">
    <property type="protein sequence ID" value="APJ03774.1"/>
    <property type="molecule type" value="Genomic_DNA"/>
</dbReference>
<dbReference type="InterPro" id="IPR020845">
    <property type="entry name" value="AMP-binding_CS"/>
</dbReference>
<dbReference type="InterPro" id="IPR042099">
    <property type="entry name" value="ANL_N_sf"/>
</dbReference>
<dbReference type="STRING" id="1915309.AXG55_07585"/>
<accession>A0A1L4D0R0</accession>
<dbReference type="SUPFAM" id="SSF56801">
    <property type="entry name" value="Acetyl-CoA synthetase-like"/>
    <property type="match status" value="1"/>
</dbReference>
<dbReference type="InterPro" id="IPR005914">
    <property type="entry name" value="Acac_CoA_synth"/>
</dbReference>
<keyword evidence="2 6" id="KW-0436">Ligase</keyword>
<dbReference type="PANTHER" id="PTHR42921:SF1">
    <property type="entry name" value="ACETOACETYL-COA SYNTHETASE"/>
    <property type="match status" value="1"/>
</dbReference>
<dbReference type="RefSeq" id="WP_148697515.1">
    <property type="nucleotide sequence ID" value="NZ_CP017834.1"/>
</dbReference>
<sequence>MFHKRSSSFFFDHSSECLWEPSLNHINSSQLHHFINFINQKYSLQIKNFSELYNWSIDSHEDNQGVACFWSAIWDFSEIKSKNKGNIIVENLNQFKLAQWFPEAKLNFSENILRKNDNSDAIIFKGENKIYRKLSWACLHNEVSKVQQFMQQCNLKKGDRVAFFIPNIPETIVILLAAASLGLICTFCSPDFGVQGVLDRFSQVKPTLFVFSDKYLYNGKTISNLEKVQEILNKLSVVKYAIQISYFKDNNHSNLDILNKELNISQYESILEKYKLKKIYFEPLPFSHPLYIMYSSGTTGIPKCIVHGAGGTLIQHLKEHKLHCNFKSGDKVFYYTTCGWMMWQWLVSSLASECTVLLYDGSPFYPGSEALFEFIDQENVKFFGTSAKFIDAVRKSSFIPKEKYSFKNLEIIGSTGSPLVAESFDFVYHNIKKEVCLSSLSGGTDIISCFVLGNPMGKVYRGEIQTRGLGMKVEVFNEEGKSIIDEKGELVCTLPFPCQPLYFWNDPQNKKFYASYFEKFDNVWHHGDWMEIKKQGGIVIYGRSDATLNPGGVRIGTAEIYRQVEQFDEVEECIAIDQKWGNDSRIILFLKLKKDIVLNDNLSTNIKQKLKVNCSPRHVPAKIVAVPDIPRTKSGKIVELAVRNIVNNQDVKNKESMANPESLSFFKNLAELSCD</sequence>
<comment type="similarity">
    <text evidence="1">Belongs to the ATP-dependent AMP-binding enzyme family.</text>
</comment>
<dbReference type="GO" id="GO:0005524">
    <property type="term" value="F:ATP binding"/>
    <property type="evidence" value="ECO:0007669"/>
    <property type="project" value="UniProtKB-KW"/>
</dbReference>
<keyword evidence="4" id="KW-0067">ATP-binding</keyword>
<dbReference type="InterPro" id="IPR000873">
    <property type="entry name" value="AMP-dep_synth/lig_dom"/>
</dbReference>
<organism evidence="6 7">
    <name type="scientific">Silvanigrella aquatica</name>
    <dbReference type="NCBI Taxonomy" id="1915309"/>
    <lineage>
        <taxon>Bacteria</taxon>
        <taxon>Pseudomonadati</taxon>
        <taxon>Bdellovibrionota</taxon>
        <taxon>Oligoflexia</taxon>
        <taxon>Silvanigrellales</taxon>
        <taxon>Silvanigrellaceae</taxon>
        <taxon>Silvanigrella</taxon>
    </lineage>
</organism>
<dbReference type="KEGG" id="saqi:AXG55_07585"/>
<evidence type="ECO:0000256" key="1">
    <source>
        <dbReference type="ARBA" id="ARBA00006432"/>
    </source>
</evidence>
<protein>
    <submittedName>
        <fullName evidence="6">Acetoacetate--CoA ligase</fullName>
    </submittedName>
</protein>
<dbReference type="PROSITE" id="PS00455">
    <property type="entry name" value="AMP_BINDING"/>
    <property type="match status" value="1"/>
</dbReference>
<name>A0A1L4D0R0_9BACT</name>
<evidence type="ECO:0000259" key="5">
    <source>
        <dbReference type="Pfam" id="PF00501"/>
    </source>
</evidence>
<evidence type="ECO:0000313" key="7">
    <source>
        <dbReference type="Proteomes" id="UP000184731"/>
    </source>
</evidence>
<keyword evidence="3" id="KW-0547">Nucleotide-binding</keyword>
<dbReference type="NCBIfam" id="NF002937">
    <property type="entry name" value="PRK03584.1"/>
    <property type="match status" value="1"/>
</dbReference>
<reference evidence="6 7" key="1">
    <citation type="submission" date="2016-10" db="EMBL/GenBank/DDBJ databases">
        <title>Silvanigrella aquatica sp. nov., isolated from a freshwater lake located in the Black Forest, Germany, description of Silvanigrellaceae fam. nov., Silvanigrellales ord. nov., reclassification of the order Bdellovibrionales in the class Oligoflexia, reclassification of the families Bacteriovoracaceae and Halobacteriovoraceae in the new order Bacteriovoracales ord. nov., and reclassification of the family Pseudobacteriovoracaceae in the order Oligoflexiales.</title>
        <authorList>
            <person name="Hahn M.W."/>
            <person name="Schmidt J."/>
            <person name="Koll U."/>
            <person name="Rohde M."/>
            <person name="Verbag S."/>
            <person name="Pitt A."/>
            <person name="Nakai R."/>
            <person name="Naganuma T."/>
            <person name="Lang E."/>
        </authorList>
    </citation>
    <scope>NUCLEOTIDE SEQUENCE [LARGE SCALE GENOMIC DNA]</scope>
    <source>
        <strain evidence="6 7">MWH-Nonnen-W8red</strain>
    </source>
</reference>
<evidence type="ECO:0000313" key="6">
    <source>
        <dbReference type="EMBL" id="APJ03774.1"/>
    </source>
</evidence>
<dbReference type="Gene3D" id="3.40.50.12780">
    <property type="entry name" value="N-terminal domain of ligase-like"/>
    <property type="match status" value="1"/>
</dbReference>
<evidence type="ECO:0000256" key="3">
    <source>
        <dbReference type="ARBA" id="ARBA00022741"/>
    </source>
</evidence>
<proteinExistence type="inferred from homology"/>
<evidence type="ECO:0000256" key="2">
    <source>
        <dbReference type="ARBA" id="ARBA00022598"/>
    </source>
</evidence>
<dbReference type="InterPro" id="IPR045851">
    <property type="entry name" value="AMP-bd_C_sf"/>
</dbReference>
<dbReference type="NCBIfam" id="TIGR01217">
    <property type="entry name" value="ac_ac_CoA_syn"/>
    <property type="match status" value="1"/>
</dbReference>
<dbReference type="Gene3D" id="3.30.300.30">
    <property type="match status" value="1"/>
</dbReference>
<dbReference type="AlphaFoldDB" id="A0A1L4D0R0"/>
<evidence type="ECO:0000256" key="4">
    <source>
        <dbReference type="ARBA" id="ARBA00022840"/>
    </source>
</evidence>
<dbReference type="GO" id="GO:0030729">
    <property type="term" value="F:acetoacetate-CoA ligase activity"/>
    <property type="evidence" value="ECO:0007669"/>
    <property type="project" value="InterPro"/>
</dbReference>
<gene>
    <name evidence="6" type="ORF">AXG55_07585</name>
</gene>
<dbReference type="Pfam" id="PF00501">
    <property type="entry name" value="AMP-binding"/>
    <property type="match status" value="1"/>
</dbReference>
<keyword evidence="7" id="KW-1185">Reference proteome</keyword>
<dbReference type="PANTHER" id="PTHR42921">
    <property type="entry name" value="ACETOACETYL-COA SYNTHETASE"/>
    <property type="match status" value="1"/>
</dbReference>
<dbReference type="OrthoDB" id="9803968at2"/>
<dbReference type="GO" id="GO:0006629">
    <property type="term" value="P:lipid metabolic process"/>
    <property type="evidence" value="ECO:0007669"/>
    <property type="project" value="InterPro"/>
</dbReference>
<feature type="domain" description="AMP-dependent synthetase/ligase" evidence="5">
    <location>
        <begin position="116"/>
        <end position="492"/>
    </location>
</feature>